<organism evidence="3 4">
    <name type="scientific">Purpureocillium lilacinum</name>
    <name type="common">Paecilomyces lilacinus</name>
    <dbReference type="NCBI Taxonomy" id="33203"/>
    <lineage>
        <taxon>Eukaryota</taxon>
        <taxon>Fungi</taxon>
        <taxon>Dikarya</taxon>
        <taxon>Ascomycota</taxon>
        <taxon>Pezizomycotina</taxon>
        <taxon>Sordariomycetes</taxon>
        <taxon>Hypocreomycetidae</taxon>
        <taxon>Hypocreales</taxon>
        <taxon>Ophiocordycipitaceae</taxon>
        <taxon>Purpureocillium</taxon>
    </lineage>
</organism>
<gene>
    <name evidence="3" type="ORF">PCL_00650</name>
    <name evidence="2" type="ORF">Purlil1_10930</name>
</gene>
<reference evidence="2" key="3">
    <citation type="submission" date="2023-11" db="EMBL/GenBank/DDBJ databases">
        <authorList>
            <person name="Beijen E."/>
            <person name="Ohm R.A."/>
        </authorList>
    </citation>
    <scope>NUCLEOTIDE SEQUENCE</scope>
    <source>
        <strain evidence="2">CBS 150709</strain>
    </source>
</reference>
<dbReference type="EMBL" id="JAWRVI010000060">
    <property type="protein sequence ID" value="KAK4083118.1"/>
    <property type="molecule type" value="Genomic_DNA"/>
</dbReference>
<feature type="compositionally biased region" description="Polar residues" evidence="1">
    <location>
        <begin position="56"/>
        <end position="67"/>
    </location>
</feature>
<reference evidence="3 4" key="2">
    <citation type="journal article" date="2016" name="Front. Microbiol.">
        <title>Genome and transcriptome sequences reveal the specific parasitism of the nematophagous Purpureocillium lilacinum 36-1.</title>
        <authorList>
            <person name="Xie J."/>
            <person name="Li S."/>
            <person name="Mo C."/>
            <person name="Xiao X."/>
            <person name="Peng D."/>
            <person name="Wang G."/>
            <person name="Xiao Y."/>
        </authorList>
    </citation>
    <scope>NUCLEOTIDE SEQUENCE [LARGE SCALE GENOMIC DNA]</scope>
    <source>
        <strain evidence="3 4">36-1</strain>
    </source>
</reference>
<evidence type="ECO:0000313" key="2">
    <source>
        <dbReference type="EMBL" id="KAK4083118.1"/>
    </source>
</evidence>
<reference evidence="3" key="1">
    <citation type="submission" date="2015-05" db="EMBL/GenBank/DDBJ databases">
        <authorList>
            <person name="Wang D.B."/>
            <person name="Wang M."/>
        </authorList>
    </citation>
    <scope>NUCLEOTIDE SEQUENCE</scope>
    <source>
        <strain evidence="3">36-1</strain>
    </source>
</reference>
<protein>
    <submittedName>
        <fullName evidence="3">Uncharacterized protein</fullName>
    </submittedName>
</protein>
<keyword evidence="5" id="KW-1185">Reference proteome</keyword>
<evidence type="ECO:0000313" key="3">
    <source>
        <dbReference type="EMBL" id="PWI69738.1"/>
    </source>
</evidence>
<evidence type="ECO:0000313" key="5">
    <source>
        <dbReference type="Proteomes" id="UP001287286"/>
    </source>
</evidence>
<name>A0A2U3E5E8_PURLI</name>
<comment type="caution">
    <text evidence="3">The sequence shown here is derived from an EMBL/GenBank/DDBJ whole genome shotgun (WGS) entry which is preliminary data.</text>
</comment>
<dbReference type="EMBL" id="LCWV01000011">
    <property type="protein sequence ID" value="PWI69738.1"/>
    <property type="molecule type" value="Genomic_DNA"/>
</dbReference>
<reference evidence="2 5" key="4">
    <citation type="journal article" date="2024" name="Microbiol. Resour. Announc.">
        <title>Genome annotations for the ascomycete fungi Trichoderma harzianum, Trichoderma aggressivum, and Purpureocillium lilacinum.</title>
        <authorList>
            <person name="Beijen E.P.W."/>
            <person name="Ohm R.A."/>
        </authorList>
    </citation>
    <scope>NUCLEOTIDE SEQUENCE [LARGE SCALE GENOMIC DNA]</scope>
    <source>
        <strain evidence="2 5">CBS 150709</strain>
    </source>
</reference>
<accession>A0A2U3E5E8</accession>
<evidence type="ECO:0000313" key="4">
    <source>
        <dbReference type="Proteomes" id="UP000245956"/>
    </source>
</evidence>
<dbReference type="Proteomes" id="UP000245956">
    <property type="component" value="Unassembled WGS sequence"/>
</dbReference>
<proteinExistence type="predicted"/>
<feature type="region of interest" description="Disordered" evidence="1">
    <location>
        <begin position="48"/>
        <end position="67"/>
    </location>
</feature>
<evidence type="ECO:0000256" key="1">
    <source>
        <dbReference type="SAM" id="MobiDB-lite"/>
    </source>
</evidence>
<dbReference type="AlphaFoldDB" id="A0A2U3E5E8"/>
<sequence length="308" mass="33257">MPRAASTSSVRREHARSGRVQRSTANPRCPPQCSVRPTRKPRYVTIATRRSDAGGQKTQQQRKAQVTSGKSCFARLPFIMIDLIVGVMAEPHVAGGKGPPLRADDLDGGSTAMRLRRRYWLGWAGERARVTGKAAKARQGTCAGGDFLPPACSPHCANRARSAPRVPRACGCSAACGCGDDFPLWAWRTNGHRLFARHLRIAGSNLWGLERPREIGGPRKRPRAQRDIFSCVGKERARRSLGLPIACALLVEPADGTSAMAGVRCDRTGTPGISTSIRRHPPRCCSAPPCHPSPPPAISEDPDIQRAA</sequence>
<feature type="region of interest" description="Disordered" evidence="1">
    <location>
        <begin position="276"/>
        <end position="308"/>
    </location>
</feature>
<dbReference type="Proteomes" id="UP001287286">
    <property type="component" value="Unassembled WGS sequence"/>
</dbReference>
<feature type="region of interest" description="Disordered" evidence="1">
    <location>
        <begin position="1"/>
        <end position="42"/>
    </location>
</feature>